<dbReference type="RefSeq" id="WP_146803274.1">
    <property type="nucleotide sequence ID" value="NZ_BJUK01000024.1"/>
</dbReference>
<dbReference type="InterPro" id="IPR013468">
    <property type="entry name" value="CHP02647"/>
</dbReference>
<dbReference type="AlphaFoldDB" id="A0A510XBK7"/>
<comment type="caution">
    <text evidence="1">The sequence shown here is derived from an EMBL/GenBank/DDBJ whole genome shotgun (WGS) entry which is preliminary data.</text>
</comment>
<dbReference type="EMBL" id="BJUK01000024">
    <property type="protein sequence ID" value="GEK47935.1"/>
    <property type="molecule type" value="Genomic_DNA"/>
</dbReference>
<reference evidence="1 3" key="1">
    <citation type="submission" date="2019-07" db="EMBL/GenBank/DDBJ databases">
        <title>Whole genome shotgun sequence of Halomonas pacifica NBRC 102220.</title>
        <authorList>
            <person name="Hosoyama A."/>
            <person name="Uohara A."/>
            <person name="Ohji S."/>
            <person name="Ichikawa N."/>
        </authorList>
    </citation>
    <scope>NUCLEOTIDE SEQUENCE [LARGE SCALE GENOMIC DNA]</scope>
    <source>
        <strain evidence="1 3">NBRC 102220</strain>
    </source>
</reference>
<organism evidence="1 3">
    <name type="scientific">Bisbaumannia pacifica</name>
    <dbReference type="NCBI Taxonomy" id="77098"/>
    <lineage>
        <taxon>Bacteria</taxon>
        <taxon>Pseudomonadati</taxon>
        <taxon>Pseudomonadota</taxon>
        <taxon>Gammaproteobacteria</taxon>
        <taxon>Oceanospirillales</taxon>
        <taxon>Halomonadaceae</taxon>
        <taxon>Bisbaumannia</taxon>
    </lineage>
</organism>
<keyword evidence="3" id="KW-1185">Reference proteome</keyword>
<dbReference type="EMBL" id="JAEDAF010000005">
    <property type="protein sequence ID" value="MBH8579971.1"/>
    <property type="molecule type" value="Genomic_DNA"/>
</dbReference>
<evidence type="ECO:0000313" key="2">
    <source>
        <dbReference type="EMBL" id="MBH8579971.1"/>
    </source>
</evidence>
<dbReference type="Proteomes" id="UP000651738">
    <property type="component" value="Unassembled WGS sequence"/>
</dbReference>
<name>A0A510XBK7_9GAMM</name>
<evidence type="ECO:0000313" key="3">
    <source>
        <dbReference type="Proteomes" id="UP000321275"/>
    </source>
</evidence>
<dbReference type="Pfam" id="PF18918">
    <property type="entry name" value="DUF5669"/>
    <property type="match status" value="1"/>
</dbReference>
<gene>
    <name evidence="1" type="ORF">HPA02_22180</name>
    <name evidence="2" type="ORF">I7V36_07660</name>
</gene>
<evidence type="ECO:0000313" key="4">
    <source>
        <dbReference type="Proteomes" id="UP000651738"/>
    </source>
</evidence>
<dbReference type="Proteomes" id="UP000321275">
    <property type="component" value="Unassembled WGS sequence"/>
</dbReference>
<evidence type="ECO:0000313" key="1">
    <source>
        <dbReference type="EMBL" id="GEK47935.1"/>
    </source>
</evidence>
<reference evidence="2 4" key="2">
    <citation type="submission" date="2020-12" db="EMBL/GenBank/DDBJ databases">
        <title>Draft genome sequence of Halomonas pacifica strain CARE-V15.</title>
        <authorList>
            <person name="Vignesh N."/>
            <person name="Thabitha A."/>
            <person name="Saravanan R."/>
            <person name="Manigandan V."/>
        </authorList>
    </citation>
    <scope>NUCLEOTIDE SEQUENCE [LARGE SCALE GENOMIC DNA]</scope>
    <source>
        <strain evidence="2 4">CARE-V15</strain>
    </source>
</reference>
<sequence length="86" mass="8903">MTASRFTPELLDELHLLCLYNLSTTQEGLKVHASSAAPGLVAAAGRLHAKGLLSQADGGYLTSLGRDAAAHAQDLLGILESDSVTT</sequence>
<dbReference type="NCBIfam" id="TIGR02647">
    <property type="entry name" value="DNA"/>
    <property type="match status" value="1"/>
</dbReference>
<dbReference type="OrthoDB" id="5600572at2"/>
<protein>
    <submittedName>
        <fullName evidence="1">TIGR02647 family protein</fullName>
    </submittedName>
</protein>
<accession>A0A510XBK7</accession>
<proteinExistence type="predicted"/>